<evidence type="ECO:0000259" key="2">
    <source>
        <dbReference type="Pfam" id="PF14420"/>
    </source>
</evidence>
<evidence type="ECO:0000313" key="4">
    <source>
        <dbReference type="Proteomes" id="UP000053411"/>
    </source>
</evidence>
<keyword evidence="4" id="KW-1185">Reference proteome</keyword>
<sequence length="803" mass="88162">MPFRKPLRPYDPDKPGNAPRISNVTWEGFRELITTLRHGGCSKTTILAALKRRNFEPSYAQLRRQIQKWGLNGDTNEATFVDPPLPSTEAASSLNFEFDSSVEPHVIPGPVPDVALDSPLDPNLRASPDARMRPDRVLGGTKDQTTLAEQSPPSSGGMQLEQQAARSGPKSQVAGSLTRNSPEMSPLQRTSSPYMNSHDIISSPSGRTSVGSGRLERQSSQISSTPPLTLAETASTDDASITDRKLSEEASSLLVDRASPSQGSHYKVISPSSLLALWPAFEGPLSLSASEVREIQGVAATLAAGRLFDDAFDLFFVEYKYWQACTSKLSADEIYPLSATSIHSSVRCMVTAAINCARNSSPGARAEIAYETLLNVQPLLQAYGFAHNLDGALLNLYLSQLQYHSAFAELQDPKETALRLAVSCIGERFEVILPEIQDREYLWIISSLKRMLRDGLPSGTWHMASRCLEPHVAYHNHLFDCEEARMALRTILEWCKAFVKKHRHTLTRVGLRSPGSAWTRVSAVWAMYCSCVLAISSFDLLVQNTESIYQVPLCPHGVKPLKLDVLMALAAICQSFLSSGIEKSRRRLFGPLFGDYLETEINATLTAWPTQSSEIIRLYLLRMDDIPTAPEGTQVMSGVPWFLVEGYIVPAFRTRESSQKIDRTSFSGSALLAHSSIRSSGHSTSRNSFASSFQSSINSIRSSMSLDTKRTLAQMLETRDRLHRPWSVLSTLSKNTSSSAAISIGSQGSNNFERLTGMPSTSPDVDLAENANLWAPEDGDLMAIDPTFGETDDVEMANNPTTS</sequence>
<organism evidence="3 4">
    <name type="scientific">Fonsecaea multimorphosa CBS 102226</name>
    <dbReference type="NCBI Taxonomy" id="1442371"/>
    <lineage>
        <taxon>Eukaryota</taxon>
        <taxon>Fungi</taxon>
        <taxon>Dikarya</taxon>
        <taxon>Ascomycota</taxon>
        <taxon>Pezizomycotina</taxon>
        <taxon>Eurotiomycetes</taxon>
        <taxon>Chaetothyriomycetidae</taxon>
        <taxon>Chaetothyriales</taxon>
        <taxon>Herpotrichiellaceae</taxon>
        <taxon>Fonsecaea</taxon>
    </lineage>
</organism>
<dbReference type="GeneID" id="27705941"/>
<feature type="compositionally biased region" description="Polar residues" evidence="1">
    <location>
        <begin position="218"/>
        <end position="239"/>
    </location>
</feature>
<reference evidence="3 4" key="1">
    <citation type="submission" date="2015-01" db="EMBL/GenBank/DDBJ databases">
        <title>The Genome Sequence of Fonsecaea multimorphosa CBS 102226.</title>
        <authorList>
            <consortium name="The Broad Institute Genomics Platform"/>
            <person name="Cuomo C."/>
            <person name="de Hoog S."/>
            <person name="Gorbushina A."/>
            <person name="Stielow B."/>
            <person name="Teixiera M."/>
            <person name="Abouelleil A."/>
            <person name="Chapman S.B."/>
            <person name="Priest M."/>
            <person name="Young S.K."/>
            <person name="Wortman J."/>
            <person name="Nusbaum C."/>
            <person name="Birren B."/>
        </authorList>
    </citation>
    <scope>NUCLEOTIDE SEQUENCE [LARGE SCALE GENOMIC DNA]</scope>
    <source>
        <strain evidence="3 4">CBS 102226</strain>
    </source>
</reference>
<gene>
    <name evidence="3" type="ORF">Z520_00195</name>
</gene>
<feature type="region of interest" description="Disordered" evidence="1">
    <location>
        <begin position="1"/>
        <end position="21"/>
    </location>
</feature>
<protein>
    <recommendedName>
        <fullName evidence="2">Clr5 domain-containing protein</fullName>
    </recommendedName>
</protein>
<dbReference type="OrthoDB" id="4159761at2759"/>
<evidence type="ECO:0000256" key="1">
    <source>
        <dbReference type="SAM" id="MobiDB-lite"/>
    </source>
</evidence>
<dbReference type="EMBL" id="KN848062">
    <property type="protein sequence ID" value="KIY03504.1"/>
    <property type="molecule type" value="Genomic_DNA"/>
</dbReference>
<feature type="compositionally biased region" description="Polar residues" evidence="1">
    <location>
        <begin position="142"/>
        <end position="211"/>
    </location>
</feature>
<proteinExistence type="predicted"/>
<dbReference type="Pfam" id="PF14420">
    <property type="entry name" value="Clr5"/>
    <property type="match status" value="1"/>
</dbReference>
<dbReference type="AlphaFoldDB" id="A0A0D2L373"/>
<feature type="domain" description="Clr5" evidence="2">
    <location>
        <begin position="25"/>
        <end position="71"/>
    </location>
</feature>
<evidence type="ECO:0000313" key="3">
    <source>
        <dbReference type="EMBL" id="KIY03504.1"/>
    </source>
</evidence>
<name>A0A0D2L373_9EURO</name>
<dbReference type="VEuPathDB" id="FungiDB:Z520_00195"/>
<dbReference type="RefSeq" id="XP_016637626.1">
    <property type="nucleotide sequence ID" value="XM_016770716.1"/>
</dbReference>
<dbReference type="Proteomes" id="UP000053411">
    <property type="component" value="Unassembled WGS sequence"/>
</dbReference>
<accession>A0A0D2L373</accession>
<feature type="region of interest" description="Disordered" evidence="1">
    <location>
        <begin position="109"/>
        <end position="241"/>
    </location>
</feature>
<dbReference type="InterPro" id="IPR025676">
    <property type="entry name" value="Clr5_dom"/>
</dbReference>